<gene>
    <name evidence="5" type="primary">LOC115741208</name>
</gene>
<accession>A0ABM3HIC6</accession>
<keyword evidence="4" id="KW-1185">Reference proteome</keyword>
<proteinExistence type="predicted"/>
<keyword evidence="1 2" id="KW-0175">Coiled coil</keyword>
<evidence type="ECO:0000256" key="1">
    <source>
        <dbReference type="ARBA" id="ARBA00023054"/>
    </source>
</evidence>
<name>A0ABM3HIC6_9MYRT</name>
<protein>
    <submittedName>
        <fullName evidence="5">Protein CHUP1, chloroplastic-like</fullName>
    </submittedName>
</protein>
<sequence>MKRLLNDKRRREIAVENKLLELYGLREQRSFITHLQKQLRVRSSKADMLKSAVSSLEAEKSDLEKEIRESSVAEKQLEAAQKAMKQWQDKENAGEILMKAQLNMIEERVHGFHGKEKSSREPVINRKKMKRMEDLKLEVLEMNRRNKELELEKREVALKLNSAQAKTSSLSTMTESEVIAGVEEEASALKCGNEDLLKQIETLQKQRFSMVEEPVYQKWLNSCLRFEIQDYQTPPGAPGRYPSEDWSFGSQQEAKSAARAASDCADSSETSA</sequence>
<evidence type="ECO:0000256" key="2">
    <source>
        <dbReference type="SAM" id="Coils"/>
    </source>
</evidence>
<dbReference type="InterPro" id="IPR040265">
    <property type="entry name" value="CHUP1/IPGA1-like"/>
</dbReference>
<dbReference type="GeneID" id="115741208"/>
<evidence type="ECO:0000256" key="3">
    <source>
        <dbReference type="SAM" id="MobiDB-lite"/>
    </source>
</evidence>
<feature type="coiled-coil region" evidence="2">
    <location>
        <begin position="46"/>
        <end position="90"/>
    </location>
</feature>
<dbReference type="PANTHER" id="PTHR31342:SF35">
    <property type="entry name" value="PROTEIN CHUP1, CHLOROPLASTIC-LIKE"/>
    <property type="match status" value="1"/>
</dbReference>
<reference evidence="5" key="1">
    <citation type="submission" date="2025-08" db="UniProtKB">
        <authorList>
            <consortium name="RefSeq"/>
        </authorList>
    </citation>
    <scope>IDENTIFICATION</scope>
    <source>
        <tissue evidence="5">Leaf</tissue>
    </source>
</reference>
<evidence type="ECO:0000313" key="5">
    <source>
        <dbReference type="RefSeq" id="XP_048136351.1"/>
    </source>
</evidence>
<evidence type="ECO:0000313" key="4">
    <source>
        <dbReference type="Proteomes" id="UP000827889"/>
    </source>
</evidence>
<feature type="region of interest" description="Disordered" evidence="3">
    <location>
        <begin position="231"/>
        <end position="272"/>
    </location>
</feature>
<feature type="coiled-coil region" evidence="2">
    <location>
        <begin position="125"/>
        <end position="213"/>
    </location>
</feature>
<organism evidence="4 5">
    <name type="scientific">Rhodamnia argentea</name>
    <dbReference type="NCBI Taxonomy" id="178133"/>
    <lineage>
        <taxon>Eukaryota</taxon>
        <taxon>Viridiplantae</taxon>
        <taxon>Streptophyta</taxon>
        <taxon>Embryophyta</taxon>
        <taxon>Tracheophyta</taxon>
        <taxon>Spermatophyta</taxon>
        <taxon>Magnoliopsida</taxon>
        <taxon>eudicotyledons</taxon>
        <taxon>Gunneridae</taxon>
        <taxon>Pentapetalae</taxon>
        <taxon>rosids</taxon>
        <taxon>malvids</taxon>
        <taxon>Myrtales</taxon>
        <taxon>Myrtaceae</taxon>
        <taxon>Myrtoideae</taxon>
        <taxon>Myrteae</taxon>
        <taxon>Australasian group</taxon>
        <taxon>Rhodamnia</taxon>
    </lineage>
</organism>
<dbReference type="RefSeq" id="XP_048136351.1">
    <property type="nucleotide sequence ID" value="XM_048280394.1"/>
</dbReference>
<dbReference type="Proteomes" id="UP000827889">
    <property type="component" value="Chromosome 6"/>
</dbReference>
<dbReference type="PANTHER" id="PTHR31342">
    <property type="entry name" value="PROTEIN CHUP1, CHLOROPLASTIC"/>
    <property type="match status" value="1"/>
</dbReference>
<feature type="compositionally biased region" description="Low complexity" evidence="3">
    <location>
        <begin position="250"/>
        <end position="272"/>
    </location>
</feature>